<protein>
    <submittedName>
        <fullName evidence="7">Transmembrane protein 65</fullName>
    </submittedName>
</protein>
<keyword evidence="4 6" id="KW-0472">Membrane</keyword>
<feature type="transmembrane region" description="Helical" evidence="6">
    <location>
        <begin position="259"/>
        <end position="276"/>
    </location>
</feature>
<keyword evidence="8" id="KW-1185">Reference proteome</keyword>
<sequence length="314" mass="34137">MHLRPPTLSFSRPLWTCLNGCATPAPPSRTYITRAYTTTVSQHKDVDQNISKKLETGESGGEGDGGGLNVSTDSALRRLVTSLSTEQQTVLLTELHRIQAEAARKQAEEKLASWRWRSRFGRPTSLHSPQPDPTGTYCAIPEEWLRKKAAEKNRTSKLSAAQLRQLAVHNALPFIGFGFLDNLIMIVAGDYIDLTIGTGLGISTMAAAALGNTVSDLAGIGSAWYVENIAVKTGIKAPELSPEQLEGVAARWSANMGRGLGVVLGCLLGMFPLFFLSNHEEDKKVSVLPNQEEENKKLPVSSDPKEDKKVLVDD</sequence>
<gene>
    <name evidence="7" type="primary">tmem65</name>
    <name evidence="7" type="ORF">E2C01_010325</name>
</gene>
<evidence type="ECO:0000313" key="8">
    <source>
        <dbReference type="Proteomes" id="UP000324222"/>
    </source>
</evidence>
<comment type="subcellular location">
    <subcellularLocation>
        <location evidence="1">Membrane</location>
        <topology evidence="1">Multi-pass membrane protein</topology>
    </subcellularLocation>
</comment>
<feature type="compositionally biased region" description="Basic and acidic residues" evidence="5">
    <location>
        <begin position="293"/>
        <end position="314"/>
    </location>
</feature>
<keyword evidence="2 6" id="KW-0812">Transmembrane</keyword>
<evidence type="ECO:0000313" key="7">
    <source>
        <dbReference type="EMBL" id="MPC17467.1"/>
    </source>
</evidence>
<dbReference type="Pfam" id="PF10507">
    <property type="entry name" value="TMEM65"/>
    <property type="match status" value="1"/>
</dbReference>
<evidence type="ECO:0000256" key="1">
    <source>
        <dbReference type="ARBA" id="ARBA00004141"/>
    </source>
</evidence>
<dbReference type="GO" id="GO:0016020">
    <property type="term" value="C:membrane"/>
    <property type="evidence" value="ECO:0007669"/>
    <property type="project" value="UniProtKB-SubCell"/>
</dbReference>
<evidence type="ECO:0000256" key="4">
    <source>
        <dbReference type="ARBA" id="ARBA00023136"/>
    </source>
</evidence>
<dbReference type="PANTHER" id="PTHR21706:SF15">
    <property type="entry name" value="TRANSMEMBRANE PROTEIN 65"/>
    <property type="match status" value="1"/>
</dbReference>
<organism evidence="7 8">
    <name type="scientific">Portunus trituberculatus</name>
    <name type="common">Swimming crab</name>
    <name type="synonym">Neptunus trituberculatus</name>
    <dbReference type="NCBI Taxonomy" id="210409"/>
    <lineage>
        <taxon>Eukaryota</taxon>
        <taxon>Metazoa</taxon>
        <taxon>Ecdysozoa</taxon>
        <taxon>Arthropoda</taxon>
        <taxon>Crustacea</taxon>
        <taxon>Multicrustacea</taxon>
        <taxon>Malacostraca</taxon>
        <taxon>Eumalacostraca</taxon>
        <taxon>Eucarida</taxon>
        <taxon>Decapoda</taxon>
        <taxon>Pleocyemata</taxon>
        <taxon>Brachyura</taxon>
        <taxon>Eubrachyura</taxon>
        <taxon>Portunoidea</taxon>
        <taxon>Portunidae</taxon>
        <taxon>Portuninae</taxon>
        <taxon>Portunus</taxon>
    </lineage>
</organism>
<dbReference type="AlphaFoldDB" id="A0A5B7D8B5"/>
<dbReference type="PANTHER" id="PTHR21706">
    <property type="entry name" value="TRANSMEMBRANE PROTEIN 65"/>
    <property type="match status" value="1"/>
</dbReference>
<comment type="caution">
    <text evidence="7">The sequence shown here is derived from an EMBL/GenBank/DDBJ whole genome shotgun (WGS) entry which is preliminary data.</text>
</comment>
<reference evidence="7 8" key="1">
    <citation type="submission" date="2019-05" db="EMBL/GenBank/DDBJ databases">
        <title>Another draft genome of Portunus trituberculatus and its Hox gene families provides insights of decapod evolution.</title>
        <authorList>
            <person name="Jeong J.-H."/>
            <person name="Song I."/>
            <person name="Kim S."/>
            <person name="Choi T."/>
            <person name="Kim D."/>
            <person name="Ryu S."/>
            <person name="Kim W."/>
        </authorList>
    </citation>
    <scope>NUCLEOTIDE SEQUENCE [LARGE SCALE GENOMIC DNA]</scope>
    <source>
        <tissue evidence="7">Muscle</tissue>
    </source>
</reference>
<keyword evidence="3 6" id="KW-1133">Transmembrane helix</keyword>
<evidence type="ECO:0000256" key="5">
    <source>
        <dbReference type="SAM" id="MobiDB-lite"/>
    </source>
</evidence>
<dbReference type="GO" id="GO:0005739">
    <property type="term" value="C:mitochondrion"/>
    <property type="evidence" value="ECO:0007669"/>
    <property type="project" value="TreeGrafter"/>
</dbReference>
<accession>A0A5B7D8B5</accession>
<dbReference type="OrthoDB" id="430821at2759"/>
<dbReference type="Proteomes" id="UP000324222">
    <property type="component" value="Unassembled WGS sequence"/>
</dbReference>
<dbReference type="InterPro" id="IPR019537">
    <property type="entry name" value="TMEM65"/>
</dbReference>
<evidence type="ECO:0000256" key="3">
    <source>
        <dbReference type="ARBA" id="ARBA00022989"/>
    </source>
</evidence>
<evidence type="ECO:0000256" key="2">
    <source>
        <dbReference type="ARBA" id="ARBA00022692"/>
    </source>
</evidence>
<name>A0A5B7D8B5_PORTR</name>
<evidence type="ECO:0000256" key="6">
    <source>
        <dbReference type="SAM" id="Phobius"/>
    </source>
</evidence>
<dbReference type="EMBL" id="VSRR010000591">
    <property type="protein sequence ID" value="MPC17467.1"/>
    <property type="molecule type" value="Genomic_DNA"/>
</dbReference>
<feature type="region of interest" description="Disordered" evidence="5">
    <location>
        <begin position="286"/>
        <end position="314"/>
    </location>
</feature>
<proteinExistence type="predicted"/>